<dbReference type="PANTHER" id="PTHR47845">
    <property type="entry name" value="NUCLEAR SPECKLE SPLICING REGULATORY PROTEIN 1 HOMOLOG"/>
    <property type="match status" value="1"/>
</dbReference>
<feature type="region of interest" description="Disordered" evidence="4">
    <location>
        <begin position="1"/>
        <end position="77"/>
    </location>
</feature>
<feature type="coiled-coil region" evidence="3">
    <location>
        <begin position="166"/>
        <end position="248"/>
    </location>
</feature>
<protein>
    <recommendedName>
        <fullName evidence="5">Nuclear speckle splicing regulatory protein 1 N-terminal domain-containing protein</fullName>
    </recommendedName>
</protein>
<evidence type="ECO:0000259" key="5">
    <source>
        <dbReference type="Pfam" id="PF09745"/>
    </source>
</evidence>
<feature type="compositionally biased region" description="Low complexity" evidence="4">
    <location>
        <begin position="37"/>
        <end position="50"/>
    </location>
</feature>
<keyword evidence="2 3" id="KW-0175">Coiled coil</keyword>
<evidence type="ECO:0000256" key="2">
    <source>
        <dbReference type="ARBA" id="ARBA00023054"/>
    </source>
</evidence>
<proteinExistence type="inferred from homology"/>
<dbReference type="EMBL" id="JAEPRB010000202">
    <property type="protein sequence ID" value="KAG2218943.1"/>
    <property type="molecule type" value="Genomic_DNA"/>
</dbReference>
<comment type="caution">
    <text evidence="6">The sequence shown here is derived from an EMBL/GenBank/DDBJ whole genome shotgun (WGS) entry which is preliminary data.</text>
</comment>
<evidence type="ECO:0000256" key="4">
    <source>
        <dbReference type="SAM" id="MobiDB-lite"/>
    </source>
</evidence>
<dbReference type="InterPro" id="IPR018612">
    <property type="entry name" value="NSRP1_N"/>
</dbReference>
<feature type="compositionally biased region" description="Acidic residues" evidence="4">
    <location>
        <begin position="26"/>
        <end position="36"/>
    </location>
</feature>
<feature type="compositionally biased region" description="Basic and acidic residues" evidence="4">
    <location>
        <begin position="283"/>
        <end position="368"/>
    </location>
</feature>
<feature type="domain" description="Nuclear speckle splicing regulatory protein 1 N-terminal" evidence="5">
    <location>
        <begin position="77"/>
        <end position="193"/>
    </location>
</feature>
<evidence type="ECO:0000313" key="7">
    <source>
        <dbReference type="Proteomes" id="UP000646827"/>
    </source>
</evidence>
<dbReference type="PANTHER" id="PTHR47845:SF1">
    <property type="entry name" value="NUCLEAR SPECKLE SPLICING REGULATORY PROTEIN 1 HOMOLOG"/>
    <property type="match status" value="1"/>
</dbReference>
<evidence type="ECO:0000256" key="1">
    <source>
        <dbReference type="ARBA" id="ARBA00010126"/>
    </source>
</evidence>
<evidence type="ECO:0000256" key="3">
    <source>
        <dbReference type="SAM" id="Coils"/>
    </source>
</evidence>
<dbReference type="AlphaFoldDB" id="A0A8H7RYL0"/>
<evidence type="ECO:0000313" key="6">
    <source>
        <dbReference type="EMBL" id="KAG2218943.1"/>
    </source>
</evidence>
<keyword evidence="7" id="KW-1185">Reference proteome</keyword>
<organism evidence="6 7">
    <name type="scientific">Circinella minor</name>
    <dbReference type="NCBI Taxonomy" id="1195481"/>
    <lineage>
        <taxon>Eukaryota</taxon>
        <taxon>Fungi</taxon>
        <taxon>Fungi incertae sedis</taxon>
        <taxon>Mucoromycota</taxon>
        <taxon>Mucoromycotina</taxon>
        <taxon>Mucoromycetes</taxon>
        <taxon>Mucorales</taxon>
        <taxon>Lichtheimiaceae</taxon>
        <taxon>Circinella</taxon>
    </lineage>
</organism>
<feature type="region of interest" description="Disordered" evidence="4">
    <location>
        <begin position="270"/>
        <end position="380"/>
    </location>
</feature>
<name>A0A8H7RYL0_9FUNG</name>
<dbReference type="InterPro" id="IPR053246">
    <property type="entry name" value="NS_splicing_regulatory_protein"/>
</dbReference>
<reference evidence="6 7" key="1">
    <citation type="submission" date="2020-12" db="EMBL/GenBank/DDBJ databases">
        <title>Metabolic potential, ecology and presence of endohyphal bacteria is reflected in genomic diversity of Mucoromycotina.</title>
        <authorList>
            <person name="Muszewska A."/>
            <person name="Okrasinska A."/>
            <person name="Steczkiewicz K."/>
            <person name="Drgas O."/>
            <person name="Orlowska M."/>
            <person name="Perlinska-Lenart U."/>
            <person name="Aleksandrzak-Piekarczyk T."/>
            <person name="Szatraj K."/>
            <person name="Zielenkiewicz U."/>
            <person name="Pilsyk S."/>
            <person name="Malc E."/>
            <person name="Mieczkowski P."/>
            <person name="Kruszewska J.S."/>
            <person name="Biernat P."/>
            <person name="Pawlowska J."/>
        </authorList>
    </citation>
    <scope>NUCLEOTIDE SEQUENCE [LARGE SCALE GENOMIC DNA]</scope>
    <source>
        <strain evidence="6 7">CBS 142.35</strain>
    </source>
</reference>
<sequence length="380" mass="44645">MKFGLNVLNSKKPRGRFQQRNAFGQDESDESGDDNDQQQQQQRTGSSSNSNKKKLEQQRNSVNQQLSKTSVTSKKIAEQHAKALEEDANIFDYDAVYDDLKQAEQIKKEALKGPETKKPKYIQGLLEMAEIRKKDRLLAEEKKVAREREAEGEEFADKEVFMTEAFKKQKEELERIEVEERKREEEANKGKKMASFYKQVLDKKEAEREALMRHLKNKKEQEALGNTIQKQKDEIDAELAKEAELEGKQVMLNDNNEIVDRRQLLGAGLNYKPKKFGSFGSLSDERAQERQREYDEYKRKKVEEYESRRRAGNKDERERLSQEIEKQMMETRQKEQEEEEQKQKELEQKATTKRTTDDVAMSARERYLARKKQKLQEASS</sequence>
<dbReference type="Pfam" id="PF09745">
    <property type="entry name" value="NSRP1_N"/>
    <property type="match status" value="1"/>
</dbReference>
<accession>A0A8H7RYL0</accession>
<gene>
    <name evidence="6" type="ORF">INT45_004635</name>
</gene>
<feature type="compositionally biased region" description="Polar residues" evidence="4">
    <location>
        <begin position="58"/>
        <end position="73"/>
    </location>
</feature>
<dbReference type="Proteomes" id="UP000646827">
    <property type="component" value="Unassembled WGS sequence"/>
</dbReference>
<comment type="similarity">
    <text evidence="1">Belongs to the NSRP1 family.</text>
</comment>
<dbReference type="OrthoDB" id="446635at2759"/>
<dbReference type="GO" id="GO:0000381">
    <property type="term" value="P:regulation of alternative mRNA splicing, via spliceosome"/>
    <property type="evidence" value="ECO:0007669"/>
    <property type="project" value="InterPro"/>
</dbReference>